<dbReference type="EMBL" id="JTJZ01000020">
    <property type="protein sequence ID" value="KHS51742.1"/>
    <property type="molecule type" value="Genomic_DNA"/>
</dbReference>
<organism evidence="6 7">
    <name type="scientific">Brevibacterium linens</name>
    <dbReference type="NCBI Taxonomy" id="1703"/>
    <lineage>
        <taxon>Bacteria</taxon>
        <taxon>Bacillati</taxon>
        <taxon>Actinomycetota</taxon>
        <taxon>Actinomycetes</taxon>
        <taxon>Micrococcales</taxon>
        <taxon>Brevibacteriaceae</taxon>
        <taxon>Brevibacterium</taxon>
    </lineage>
</organism>
<reference evidence="6 7" key="1">
    <citation type="submission" date="2014-11" db="EMBL/GenBank/DDBJ databases">
        <title>Draft Genome Sequence of Brevibacterium linens AE038-8.</title>
        <authorList>
            <person name="Maizel D."/>
            <person name="Utturkar S.M."/>
            <person name="Brown S.D."/>
            <person name="Ferrero M."/>
            <person name="Rosen B.P."/>
        </authorList>
    </citation>
    <scope>NUCLEOTIDE SEQUENCE [LARGE SCALE GENOMIC DNA]</scope>
    <source>
        <strain evidence="6 7">AE038-8</strain>
    </source>
</reference>
<proteinExistence type="predicted"/>
<dbReference type="Gene3D" id="1.10.357.10">
    <property type="entry name" value="Tetracycline Repressor, domain 2"/>
    <property type="match status" value="1"/>
</dbReference>
<keyword evidence="2 4" id="KW-0238">DNA-binding</keyword>
<dbReference type="Pfam" id="PF00440">
    <property type="entry name" value="TetR_N"/>
    <property type="match status" value="1"/>
</dbReference>
<comment type="caution">
    <text evidence="6">The sequence shown here is derived from an EMBL/GenBank/DDBJ whole genome shotgun (WGS) entry which is preliminary data.</text>
</comment>
<accession>A0A0B9ALX7</accession>
<dbReference type="AlphaFoldDB" id="A0A0B9ALX7"/>
<feature type="domain" description="HTH tetR-type" evidence="5">
    <location>
        <begin position="24"/>
        <end position="84"/>
    </location>
</feature>
<dbReference type="PANTHER" id="PTHR30055">
    <property type="entry name" value="HTH-TYPE TRANSCRIPTIONAL REGULATOR RUTR"/>
    <property type="match status" value="1"/>
</dbReference>
<evidence type="ECO:0000313" key="6">
    <source>
        <dbReference type="EMBL" id="KHS51742.1"/>
    </source>
</evidence>
<dbReference type="GO" id="GO:0003700">
    <property type="term" value="F:DNA-binding transcription factor activity"/>
    <property type="evidence" value="ECO:0007669"/>
    <property type="project" value="TreeGrafter"/>
</dbReference>
<dbReference type="SUPFAM" id="SSF46689">
    <property type="entry name" value="Homeodomain-like"/>
    <property type="match status" value="1"/>
</dbReference>
<keyword evidence="7" id="KW-1185">Reference proteome</keyword>
<keyword evidence="1" id="KW-0805">Transcription regulation</keyword>
<evidence type="ECO:0000256" key="2">
    <source>
        <dbReference type="ARBA" id="ARBA00023125"/>
    </source>
</evidence>
<evidence type="ECO:0000256" key="3">
    <source>
        <dbReference type="ARBA" id="ARBA00023163"/>
    </source>
</evidence>
<protein>
    <submittedName>
        <fullName evidence="6">Transcriptional regulator, TetR family</fullName>
    </submittedName>
</protein>
<name>A0A0B9ALX7_BRELN</name>
<dbReference type="InterPro" id="IPR001647">
    <property type="entry name" value="HTH_TetR"/>
</dbReference>
<dbReference type="InterPro" id="IPR050109">
    <property type="entry name" value="HTH-type_TetR-like_transc_reg"/>
</dbReference>
<dbReference type="GO" id="GO:0000976">
    <property type="term" value="F:transcription cis-regulatory region binding"/>
    <property type="evidence" value="ECO:0007669"/>
    <property type="project" value="TreeGrafter"/>
</dbReference>
<dbReference type="PANTHER" id="PTHR30055:SF234">
    <property type="entry name" value="HTH-TYPE TRANSCRIPTIONAL REGULATOR BETI"/>
    <property type="match status" value="1"/>
</dbReference>
<dbReference type="Proteomes" id="UP000031488">
    <property type="component" value="Unassembled WGS sequence"/>
</dbReference>
<sequence length="215" mass="24281">MVHRSADDCYTDVVSETALARMRPEKRAALIDAAAREFASRTFEEASLNRIISTCGMSKSSFYHVVDSKDDLFALVVADLAAAAGRFWTPPAPETFSDAFWDRARSVWEDVARTWPESPELTRLWHIAYANPDSPAVRELAGRVEEWVRAMLTVGRKVEAIDAECPLELQTLTVFSLLRTFDEWALTLMENDNAAVDSEEVSVHQFRLLTRLLQV</sequence>
<evidence type="ECO:0000256" key="1">
    <source>
        <dbReference type="ARBA" id="ARBA00023015"/>
    </source>
</evidence>
<gene>
    <name evidence="6" type="ORF">AE0388_2292</name>
</gene>
<dbReference type="InterPro" id="IPR009057">
    <property type="entry name" value="Homeodomain-like_sf"/>
</dbReference>
<feature type="DNA-binding region" description="H-T-H motif" evidence="4">
    <location>
        <begin position="47"/>
        <end position="66"/>
    </location>
</feature>
<dbReference type="PROSITE" id="PS50977">
    <property type="entry name" value="HTH_TETR_2"/>
    <property type="match status" value="1"/>
</dbReference>
<evidence type="ECO:0000256" key="4">
    <source>
        <dbReference type="PROSITE-ProRule" id="PRU00335"/>
    </source>
</evidence>
<evidence type="ECO:0000259" key="5">
    <source>
        <dbReference type="PROSITE" id="PS50977"/>
    </source>
</evidence>
<dbReference type="PATRIC" id="fig|1703.6.peg.2191"/>
<keyword evidence="3" id="KW-0804">Transcription</keyword>
<evidence type="ECO:0000313" key="7">
    <source>
        <dbReference type="Proteomes" id="UP000031488"/>
    </source>
</evidence>